<dbReference type="Proteomes" id="UP000504615">
    <property type="component" value="Unplaced"/>
</dbReference>
<proteinExistence type="predicted"/>
<evidence type="ECO:0000313" key="2">
    <source>
        <dbReference type="Proteomes" id="UP000504615"/>
    </source>
</evidence>
<feature type="compositionally biased region" description="Basic and acidic residues" evidence="1">
    <location>
        <begin position="46"/>
        <end position="65"/>
    </location>
</feature>
<dbReference type="AlphaFoldDB" id="A0A8N1S8A7"/>
<dbReference type="RefSeq" id="XP_025074347.1">
    <property type="nucleotide sequence ID" value="XM_025218562.1"/>
</dbReference>
<feature type="compositionally biased region" description="Basic and acidic residues" evidence="1">
    <location>
        <begin position="83"/>
        <end position="101"/>
    </location>
</feature>
<dbReference type="GeneID" id="112552715"/>
<organism evidence="2 3">
    <name type="scientific">Pogonomyrmex barbatus</name>
    <name type="common">red harvester ant</name>
    <dbReference type="NCBI Taxonomy" id="144034"/>
    <lineage>
        <taxon>Eukaryota</taxon>
        <taxon>Metazoa</taxon>
        <taxon>Ecdysozoa</taxon>
        <taxon>Arthropoda</taxon>
        <taxon>Hexapoda</taxon>
        <taxon>Insecta</taxon>
        <taxon>Pterygota</taxon>
        <taxon>Neoptera</taxon>
        <taxon>Endopterygota</taxon>
        <taxon>Hymenoptera</taxon>
        <taxon>Apocrita</taxon>
        <taxon>Aculeata</taxon>
        <taxon>Formicoidea</taxon>
        <taxon>Formicidae</taxon>
        <taxon>Myrmicinae</taxon>
        <taxon>Pogonomyrmex</taxon>
    </lineage>
</organism>
<reference evidence="3" key="1">
    <citation type="submission" date="2025-08" db="UniProtKB">
        <authorList>
            <consortium name="RefSeq"/>
        </authorList>
    </citation>
    <scope>IDENTIFICATION</scope>
</reference>
<dbReference type="OrthoDB" id="7601167at2759"/>
<evidence type="ECO:0000313" key="3">
    <source>
        <dbReference type="RefSeq" id="XP_025074347.1"/>
    </source>
</evidence>
<name>A0A8N1S8A7_9HYME</name>
<feature type="region of interest" description="Disordered" evidence="1">
    <location>
        <begin position="46"/>
        <end position="118"/>
    </location>
</feature>
<accession>A0A8N1S8A7</accession>
<sequence>MSDAPQAIAEDLTSSSAVEHHVMDILNPTLHHHDLLQSYVRTRVETGDSKQDFEEFEEPSKEAHLSKYPTAASGGYTSNARYTQKDKGKKSNDRKGKDNKSPDSTIESEMRIQKSRRK</sequence>
<gene>
    <name evidence="3" type="primary">LOC112552715</name>
</gene>
<keyword evidence="2" id="KW-1185">Reference proteome</keyword>
<protein>
    <submittedName>
        <fullName evidence="3">Uncharacterized protein LOC112552715</fullName>
    </submittedName>
</protein>
<evidence type="ECO:0000256" key="1">
    <source>
        <dbReference type="SAM" id="MobiDB-lite"/>
    </source>
</evidence>